<comment type="caution">
    <text evidence="1">The sequence shown here is derived from an EMBL/GenBank/DDBJ whole genome shotgun (WGS) entry which is preliminary data.</text>
</comment>
<dbReference type="AlphaFoldDB" id="A0A8J8P722"/>
<gene>
    <name evidence="1" type="ORF">FGO68_gene11484</name>
</gene>
<organism evidence="1 2">
    <name type="scientific">Halteria grandinella</name>
    <dbReference type="NCBI Taxonomy" id="5974"/>
    <lineage>
        <taxon>Eukaryota</taxon>
        <taxon>Sar</taxon>
        <taxon>Alveolata</taxon>
        <taxon>Ciliophora</taxon>
        <taxon>Intramacronucleata</taxon>
        <taxon>Spirotrichea</taxon>
        <taxon>Stichotrichia</taxon>
        <taxon>Sporadotrichida</taxon>
        <taxon>Halteriidae</taxon>
        <taxon>Halteria</taxon>
    </lineage>
</organism>
<accession>A0A8J8P722</accession>
<proteinExistence type="predicted"/>
<reference evidence="1" key="1">
    <citation type="submission" date="2019-06" db="EMBL/GenBank/DDBJ databases">
        <authorList>
            <person name="Zheng W."/>
        </authorList>
    </citation>
    <scope>NUCLEOTIDE SEQUENCE</scope>
    <source>
        <strain evidence="1">QDHG01</strain>
    </source>
</reference>
<dbReference type="Proteomes" id="UP000785679">
    <property type="component" value="Unassembled WGS sequence"/>
</dbReference>
<protein>
    <submittedName>
        <fullName evidence="1">Uncharacterized protein</fullName>
    </submittedName>
</protein>
<name>A0A8J8P722_HALGN</name>
<evidence type="ECO:0000313" key="1">
    <source>
        <dbReference type="EMBL" id="TNV88257.1"/>
    </source>
</evidence>
<evidence type="ECO:0000313" key="2">
    <source>
        <dbReference type="Proteomes" id="UP000785679"/>
    </source>
</evidence>
<sequence length="159" mass="18102">MTLILHATTVQAVKVIRKKCRGKQQSAIQKSKYLQNKLVDVKSVRTKDLIHESTHVLKSQSSNMTDDSLVANSFIPRGMSVLKPRKQIPSLNSQAFQQSYDFESKEIFPSNQNAINEGVYQEKESVFKNRRGIRIGEANELAQEIGVVPKRKAKKNRYL</sequence>
<dbReference type="EMBL" id="RRYP01000007">
    <property type="protein sequence ID" value="TNV88257.1"/>
    <property type="molecule type" value="Genomic_DNA"/>
</dbReference>
<keyword evidence="2" id="KW-1185">Reference proteome</keyword>